<dbReference type="EMBL" id="FNNG01000002">
    <property type="protein sequence ID" value="SDW39661.1"/>
    <property type="molecule type" value="Genomic_DNA"/>
</dbReference>
<reference evidence="2 3" key="1">
    <citation type="submission" date="2016-10" db="EMBL/GenBank/DDBJ databases">
        <authorList>
            <person name="de Groot N.N."/>
        </authorList>
    </citation>
    <scope>NUCLEOTIDE SEQUENCE [LARGE SCALE GENOMIC DNA]</scope>
    <source>
        <strain evidence="2 3">DSM 23310</strain>
    </source>
</reference>
<dbReference type="PANTHER" id="PTHR43135">
    <property type="entry name" value="ALPHA-D-RIBOSE 1-METHYLPHOSPHONATE 5-TRIPHOSPHATE DIPHOSPHATASE"/>
    <property type="match status" value="1"/>
</dbReference>
<dbReference type="PANTHER" id="PTHR43135:SF3">
    <property type="entry name" value="ALPHA-D-RIBOSE 1-METHYLPHOSPHONATE 5-TRIPHOSPHATE DIPHOSPHATASE"/>
    <property type="match status" value="1"/>
</dbReference>
<evidence type="ECO:0000313" key="3">
    <source>
        <dbReference type="Proteomes" id="UP000198828"/>
    </source>
</evidence>
<gene>
    <name evidence="2" type="ORF">SAMN05660923_00644</name>
</gene>
<dbReference type="InterPro" id="IPR051781">
    <property type="entry name" value="Metallo-dep_Hydrolase"/>
</dbReference>
<accession>A0A1H2T700</accession>
<dbReference type="InterPro" id="IPR011059">
    <property type="entry name" value="Metal-dep_hydrolase_composite"/>
</dbReference>
<dbReference type="Gene3D" id="2.30.40.10">
    <property type="entry name" value="Urease, subunit C, domain 1"/>
    <property type="match status" value="1"/>
</dbReference>
<dbReference type="Proteomes" id="UP000198828">
    <property type="component" value="Unassembled WGS sequence"/>
</dbReference>
<dbReference type="AlphaFoldDB" id="A0A1H2T700"/>
<evidence type="ECO:0000313" key="2">
    <source>
        <dbReference type="EMBL" id="SDW39661.1"/>
    </source>
</evidence>
<organism evidence="2 3">
    <name type="scientific">Tepidimicrobium xylanilyticum</name>
    <dbReference type="NCBI Taxonomy" id="1123352"/>
    <lineage>
        <taxon>Bacteria</taxon>
        <taxon>Bacillati</taxon>
        <taxon>Bacillota</taxon>
        <taxon>Tissierellia</taxon>
        <taxon>Tissierellales</taxon>
        <taxon>Tepidimicrobiaceae</taxon>
        <taxon>Tepidimicrobium</taxon>
    </lineage>
</organism>
<evidence type="ECO:0000259" key="1">
    <source>
        <dbReference type="Pfam" id="PF01979"/>
    </source>
</evidence>
<protein>
    <submittedName>
        <fullName evidence="2">Amidohydrolase family protein</fullName>
    </submittedName>
</protein>
<dbReference type="InterPro" id="IPR006680">
    <property type="entry name" value="Amidohydro-rel"/>
</dbReference>
<name>A0A1H2T700_9FIRM</name>
<keyword evidence="3" id="KW-1185">Reference proteome</keyword>
<keyword evidence="2" id="KW-0378">Hydrolase</keyword>
<dbReference type="Pfam" id="PF01979">
    <property type="entry name" value="Amidohydro_1"/>
    <property type="match status" value="1"/>
</dbReference>
<sequence>MVEAGMTPMDAIVASTKIASELLYIDENYGTLEKGKFADFLVLDENPLDNLDTLFNIDEVYKLGKLVK</sequence>
<dbReference type="SUPFAM" id="SSF51338">
    <property type="entry name" value="Composite domain of metallo-dependent hydrolases"/>
    <property type="match status" value="1"/>
</dbReference>
<dbReference type="GO" id="GO:0016810">
    <property type="term" value="F:hydrolase activity, acting on carbon-nitrogen (but not peptide) bonds"/>
    <property type="evidence" value="ECO:0007669"/>
    <property type="project" value="InterPro"/>
</dbReference>
<feature type="domain" description="Amidohydrolase-related" evidence="1">
    <location>
        <begin position="3"/>
        <end position="67"/>
    </location>
</feature>
<proteinExistence type="predicted"/>
<dbReference type="Gene3D" id="3.20.20.140">
    <property type="entry name" value="Metal-dependent hydrolases"/>
    <property type="match status" value="1"/>
</dbReference>